<dbReference type="CTD" id="20324499"/>
<dbReference type="Proteomes" id="UP000054324">
    <property type="component" value="Unassembled WGS sequence"/>
</dbReference>
<dbReference type="EMBL" id="KL596975">
    <property type="protein sequence ID" value="KER21331.1"/>
    <property type="molecule type" value="Genomic_DNA"/>
</dbReference>
<dbReference type="OrthoDB" id="425681at2759"/>
<dbReference type="RefSeq" id="XP_009174931.1">
    <property type="nucleotide sequence ID" value="XM_009176667.1"/>
</dbReference>
<dbReference type="KEGG" id="ovi:T265_10331"/>
<evidence type="ECO:0000313" key="3">
    <source>
        <dbReference type="Proteomes" id="UP000054324"/>
    </source>
</evidence>
<keyword evidence="3" id="KW-1185">Reference proteome</keyword>
<sequence length="531" mass="59358">MSTRSLSMIDDRNATPAGNEYDGARKSLKRQIVKSLRKDRELWWTSKAREMEKAFATGNSRALYQLIRSTGPRKATVSETINEKDGSLIHSQKRRLERWAEHFEEQFSWPPATQPVEIMHTGEWNVNLDRPSEEEIGYEIAVLKREKAPGPDGLYPALFKEGGKSLVTHLTKLIGAIWDEEKVPAEWGMSTVIPIFKKANTGQSSKSSAQVVAGWSLVGLEYADDMALIAEDQSEAQALLNKLNTIIIIMLQNVPSANISLTVQGEPLEIVENFTYLGSCISSDGSVSDEVSARTPKARITFANLRHLWRQKGISLDLKGRVYQATVRAVLLYGSETWPLLADDVKRLRFFDHRCLKSLAGFGWRQRVSNEMIRNQNAFYRELSGLIRQTERTDTVILVGGVSAQVGRLSSLESHLGGRFGVDARRTDSGDRPLQLCADRELFLASEWNVNIDRLSEEEIELKREKAPGPDGLYPALFKEGGESLAIHLTKFTGAIWNGEVSTEWGMSTVIPIFKKSGRENCVKTTLASAC</sequence>
<feature type="region of interest" description="Disordered" evidence="1">
    <location>
        <begin position="1"/>
        <end position="22"/>
    </location>
</feature>
<reference evidence="2 3" key="1">
    <citation type="submission" date="2013-11" db="EMBL/GenBank/DDBJ databases">
        <title>Opisthorchis viverrini - life in the bile duct.</title>
        <authorList>
            <person name="Young N.D."/>
            <person name="Nagarajan N."/>
            <person name="Lin S.J."/>
            <person name="Korhonen P.K."/>
            <person name="Jex A.R."/>
            <person name="Hall R.S."/>
            <person name="Safavi-Hemami H."/>
            <person name="Kaewkong W."/>
            <person name="Bertrand D."/>
            <person name="Gao S."/>
            <person name="Seet Q."/>
            <person name="Wongkham S."/>
            <person name="Teh B.T."/>
            <person name="Wongkham C."/>
            <person name="Intapan P.M."/>
            <person name="Maleewong W."/>
            <person name="Yang X."/>
            <person name="Hu M."/>
            <person name="Wang Z."/>
            <person name="Hofmann A."/>
            <person name="Sternberg P.W."/>
            <person name="Tan P."/>
            <person name="Wang J."/>
            <person name="Gasser R.B."/>
        </authorList>
    </citation>
    <scope>NUCLEOTIDE SEQUENCE [LARGE SCALE GENOMIC DNA]</scope>
</reference>
<dbReference type="GeneID" id="20324499"/>
<evidence type="ECO:0000313" key="2">
    <source>
        <dbReference type="EMBL" id="KER21331.1"/>
    </source>
</evidence>
<dbReference type="PANTHER" id="PTHR47027:SF20">
    <property type="entry name" value="REVERSE TRANSCRIPTASE-LIKE PROTEIN WITH RNA-DIRECTED DNA POLYMERASE DOMAIN"/>
    <property type="match status" value="1"/>
</dbReference>
<evidence type="ECO:0000256" key="1">
    <source>
        <dbReference type="SAM" id="MobiDB-lite"/>
    </source>
</evidence>
<dbReference type="STRING" id="6198.A0A074Z2P1"/>
<dbReference type="AlphaFoldDB" id="A0A074Z2P1"/>
<name>A0A074Z2P1_OPIVI</name>
<dbReference type="PANTHER" id="PTHR47027">
    <property type="entry name" value="REVERSE TRANSCRIPTASE DOMAIN-CONTAINING PROTEIN"/>
    <property type="match status" value="1"/>
</dbReference>
<organism evidence="2 3">
    <name type="scientific">Opisthorchis viverrini</name>
    <name type="common">Southeast Asian liver fluke</name>
    <dbReference type="NCBI Taxonomy" id="6198"/>
    <lineage>
        <taxon>Eukaryota</taxon>
        <taxon>Metazoa</taxon>
        <taxon>Spiralia</taxon>
        <taxon>Lophotrochozoa</taxon>
        <taxon>Platyhelminthes</taxon>
        <taxon>Trematoda</taxon>
        <taxon>Digenea</taxon>
        <taxon>Opisthorchiida</taxon>
        <taxon>Opisthorchiata</taxon>
        <taxon>Opisthorchiidae</taxon>
        <taxon>Opisthorchis</taxon>
    </lineage>
</organism>
<evidence type="ECO:0008006" key="4">
    <source>
        <dbReference type="Google" id="ProtNLM"/>
    </source>
</evidence>
<proteinExistence type="predicted"/>
<gene>
    <name evidence="2" type="ORF">T265_10331</name>
</gene>
<accession>A0A074Z2P1</accession>
<protein>
    <recommendedName>
        <fullName evidence="4">Reverse transcriptase domain-containing protein</fullName>
    </recommendedName>
</protein>